<dbReference type="PANTHER" id="PTHR21716">
    <property type="entry name" value="TRANSMEMBRANE PROTEIN"/>
    <property type="match status" value="1"/>
</dbReference>
<name>A0A2M8W0N1_9RHOB</name>
<accession>A0A2M8W0N1</accession>
<evidence type="ECO:0000313" key="8">
    <source>
        <dbReference type="Proteomes" id="UP000228531"/>
    </source>
</evidence>
<evidence type="ECO:0000256" key="5">
    <source>
        <dbReference type="ARBA" id="ARBA00023136"/>
    </source>
</evidence>
<protein>
    <submittedName>
        <fullName evidence="7">Putative PurR-regulated permease PerM</fullName>
    </submittedName>
</protein>
<feature type="transmembrane region" description="Helical" evidence="6">
    <location>
        <begin position="5"/>
        <end position="22"/>
    </location>
</feature>
<dbReference type="RefSeq" id="WP_168769208.1">
    <property type="nucleotide sequence ID" value="NZ_PGTY01000004.1"/>
</dbReference>
<dbReference type="PANTHER" id="PTHR21716:SF16">
    <property type="entry name" value="BLL1467 PROTEIN"/>
    <property type="match status" value="1"/>
</dbReference>
<comment type="caution">
    <text evidence="7">The sequence shown here is derived from an EMBL/GenBank/DDBJ whole genome shotgun (WGS) entry which is preliminary data.</text>
</comment>
<keyword evidence="4 6" id="KW-1133">Transmembrane helix</keyword>
<proteinExistence type="inferred from homology"/>
<feature type="transmembrane region" description="Helical" evidence="6">
    <location>
        <begin position="294"/>
        <end position="320"/>
    </location>
</feature>
<evidence type="ECO:0000256" key="4">
    <source>
        <dbReference type="ARBA" id="ARBA00022989"/>
    </source>
</evidence>
<feature type="transmembrane region" description="Helical" evidence="6">
    <location>
        <begin position="197"/>
        <end position="219"/>
    </location>
</feature>
<reference evidence="7 8" key="1">
    <citation type="submission" date="2017-11" db="EMBL/GenBank/DDBJ databases">
        <title>Genomic Encyclopedia of Archaeal and Bacterial Type Strains, Phase II (KMG-II): From Individual Species to Whole Genera.</title>
        <authorList>
            <person name="Goeker M."/>
        </authorList>
    </citation>
    <scope>NUCLEOTIDE SEQUENCE [LARGE SCALE GENOMIC DNA]</scope>
    <source>
        <strain evidence="7 8">DSM 29128</strain>
    </source>
</reference>
<evidence type="ECO:0000256" key="3">
    <source>
        <dbReference type="ARBA" id="ARBA00022692"/>
    </source>
</evidence>
<feature type="transmembrane region" description="Helical" evidence="6">
    <location>
        <begin position="143"/>
        <end position="165"/>
    </location>
</feature>
<feature type="transmembrane region" description="Helical" evidence="6">
    <location>
        <begin position="225"/>
        <end position="247"/>
    </location>
</feature>
<feature type="transmembrane region" description="Helical" evidence="6">
    <location>
        <begin position="28"/>
        <end position="45"/>
    </location>
</feature>
<dbReference type="GO" id="GO:0016020">
    <property type="term" value="C:membrane"/>
    <property type="evidence" value="ECO:0007669"/>
    <property type="project" value="UniProtKB-SubCell"/>
</dbReference>
<dbReference type="Pfam" id="PF01594">
    <property type="entry name" value="AI-2E_transport"/>
    <property type="match status" value="1"/>
</dbReference>
<comment type="subcellular location">
    <subcellularLocation>
        <location evidence="1">Membrane</location>
        <topology evidence="1">Multi-pass membrane protein</topology>
    </subcellularLocation>
</comment>
<feature type="transmembrane region" description="Helical" evidence="6">
    <location>
        <begin position="254"/>
        <end position="274"/>
    </location>
</feature>
<evidence type="ECO:0000256" key="1">
    <source>
        <dbReference type="ARBA" id="ARBA00004141"/>
    </source>
</evidence>
<dbReference type="GO" id="GO:0055085">
    <property type="term" value="P:transmembrane transport"/>
    <property type="evidence" value="ECO:0007669"/>
    <property type="project" value="TreeGrafter"/>
</dbReference>
<sequence length="342" mass="36679">MRSTINTLCLAVLTIIAVFIVLHQAKALFAPLLAAILLGVVLTPLSELWEKLRIPDAIAAFLSVLLALASIFFIILLLEPYISQAISQGPIIQAELRETVKEAQRLLRGLEEISDDVVAAIEPSGAANEGSGEGVTLPSLTDALFYAPQFAAQFLIFTGTLYFFLLARNAVYDWLSATTAPIGQSDLRRAAAQVSRYVLTISAINFSFGAIVAVAMYWIGMPSPIVWGLLACLLNFVLYLGPVALIAMLTVTGIVVFDGAASFLPPAAYIAMNAVEAQFVTPTLVGKSLSVNPLLVFVSLVFWLWLWGPIGGIIAIPLLIWTLTVIQGFSDQVISDGTPGKI</sequence>
<dbReference type="EMBL" id="PGTY01000004">
    <property type="protein sequence ID" value="PJI84480.1"/>
    <property type="molecule type" value="Genomic_DNA"/>
</dbReference>
<keyword evidence="3 6" id="KW-0812">Transmembrane</keyword>
<evidence type="ECO:0000256" key="6">
    <source>
        <dbReference type="SAM" id="Phobius"/>
    </source>
</evidence>
<keyword evidence="8" id="KW-1185">Reference proteome</keyword>
<dbReference type="AlphaFoldDB" id="A0A2M8W0N1"/>
<dbReference type="InterPro" id="IPR002549">
    <property type="entry name" value="AI-2E-like"/>
</dbReference>
<gene>
    <name evidence="7" type="ORF">BC777_3540</name>
</gene>
<evidence type="ECO:0000256" key="2">
    <source>
        <dbReference type="ARBA" id="ARBA00009773"/>
    </source>
</evidence>
<organism evidence="7 8">
    <name type="scientific">Yoonia maricola</name>
    <dbReference type="NCBI Taxonomy" id="420999"/>
    <lineage>
        <taxon>Bacteria</taxon>
        <taxon>Pseudomonadati</taxon>
        <taxon>Pseudomonadota</taxon>
        <taxon>Alphaproteobacteria</taxon>
        <taxon>Rhodobacterales</taxon>
        <taxon>Paracoccaceae</taxon>
        <taxon>Yoonia</taxon>
    </lineage>
</organism>
<dbReference type="Proteomes" id="UP000228531">
    <property type="component" value="Unassembled WGS sequence"/>
</dbReference>
<keyword evidence="5 6" id="KW-0472">Membrane</keyword>
<feature type="transmembrane region" description="Helical" evidence="6">
    <location>
        <begin position="57"/>
        <end position="78"/>
    </location>
</feature>
<evidence type="ECO:0000313" key="7">
    <source>
        <dbReference type="EMBL" id="PJI84480.1"/>
    </source>
</evidence>
<comment type="similarity">
    <text evidence="2">Belongs to the autoinducer-2 exporter (AI-2E) (TC 2.A.86) family.</text>
</comment>